<feature type="compositionally biased region" description="Basic residues" evidence="9">
    <location>
        <begin position="342"/>
        <end position="351"/>
    </location>
</feature>
<dbReference type="STRING" id="643562.Daes_2145"/>
<dbReference type="InterPro" id="IPR044145">
    <property type="entry name" value="IF2_II"/>
</dbReference>
<dbReference type="PROSITE" id="PS01176">
    <property type="entry name" value="IF2"/>
    <property type="match status" value="1"/>
</dbReference>
<dbReference type="Gene3D" id="3.40.50.10050">
    <property type="entry name" value="Translation initiation factor IF- 2, domain 3"/>
    <property type="match status" value="1"/>
</dbReference>
<evidence type="ECO:0000256" key="1">
    <source>
        <dbReference type="ARBA" id="ARBA00007733"/>
    </source>
</evidence>
<evidence type="ECO:0000256" key="4">
    <source>
        <dbReference type="ARBA" id="ARBA00022741"/>
    </source>
</evidence>
<dbReference type="SUPFAM" id="SSF50447">
    <property type="entry name" value="Translation proteins"/>
    <property type="match status" value="2"/>
</dbReference>
<dbReference type="GO" id="GO:0005525">
    <property type="term" value="F:GTP binding"/>
    <property type="evidence" value="ECO:0007669"/>
    <property type="project" value="UniProtKB-KW"/>
</dbReference>
<reference evidence="11 12" key="2">
    <citation type="journal article" date="2014" name="Genome Announc.">
        <title>Complete Genome Sequence of the Subsurface, Mesophilic Sulfate-Reducing Bacterium Desulfovibrio aespoeensis Aspo-2.</title>
        <authorList>
            <person name="Pedersen K."/>
            <person name="Bengtsson A."/>
            <person name="Edlund J."/>
            <person name="Rabe L."/>
            <person name="Hazen T."/>
            <person name="Chakraborty R."/>
            <person name="Goodwin L."/>
            <person name="Shapiro N."/>
        </authorList>
    </citation>
    <scope>NUCLEOTIDE SEQUENCE [LARGE SCALE GENOMIC DNA]</scope>
    <source>
        <strain evidence="12">ATCC 700646 / DSM 10631 / Aspo-2</strain>
    </source>
</reference>
<feature type="compositionally biased region" description="Pro residues" evidence="9">
    <location>
        <begin position="293"/>
        <end position="316"/>
    </location>
</feature>
<keyword evidence="4 7" id="KW-0547">Nucleotide-binding</keyword>
<feature type="binding site" evidence="7">
    <location>
        <begin position="539"/>
        <end position="543"/>
    </location>
    <ligand>
        <name>GTP</name>
        <dbReference type="ChEBI" id="CHEBI:37565"/>
    </ligand>
</feature>
<dbReference type="PANTHER" id="PTHR43381">
    <property type="entry name" value="TRANSLATION INITIATION FACTOR IF-2-RELATED"/>
    <property type="match status" value="1"/>
</dbReference>
<dbReference type="OrthoDB" id="9811804at2"/>
<feature type="region of interest" description="G-domain" evidence="7">
    <location>
        <begin position="487"/>
        <end position="635"/>
    </location>
</feature>
<dbReference type="KEGG" id="das:Daes_2145"/>
<evidence type="ECO:0000256" key="5">
    <source>
        <dbReference type="ARBA" id="ARBA00022917"/>
    </source>
</evidence>
<name>E6VSQ7_PSEA9</name>
<dbReference type="PANTHER" id="PTHR43381:SF5">
    <property type="entry name" value="TR-TYPE G DOMAIN-CONTAINING PROTEIN"/>
    <property type="match status" value="1"/>
</dbReference>
<dbReference type="CDD" id="cd01887">
    <property type="entry name" value="IF2_eIF5B"/>
    <property type="match status" value="1"/>
</dbReference>
<dbReference type="Proteomes" id="UP000002191">
    <property type="component" value="Chromosome"/>
</dbReference>
<feature type="binding site" evidence="7">
    <location>
        <begin position="493"/>
        <end position="500"/>
    </location>
    <ligand>
        <name>GTP</name>
        <dbReference type="ChEBI" id="CHEBI:37565"/>
    </ligand>
</feature>
<dbReference type="RefSeq" id="WP_013515063.1">
    <property type="nucleotide sequence ID" value="NC_014844.1"/>
</dbReference>
<dbReference type="Pfam" id="PF00009">
    <property type="entry name" value="GTP_EFTU"/>
    <property type="match status" value="1"/>
</dbReference>
<dbReference type="Pfam" id="PF04760">
    <property type="entry name" value="IF2_N"/>
    <property type="match status" value="2"/>
</dbReference>
<dbReference type="InterPro" id="IPR006847">
    <property type="entry name" value="IF2_N"/>
</dbReference>
<dbReference type="NCBIfam" id="TIGR00231">
    <property type="entry name" value="small_GTP"/>
    <property type="match status" value="1"/>
</dbReference>
<evidence type="ECO:0000256" key="6">
    <source>
        <dbReference type="ARBA" id="ARBA00023134"/>
    </source>
</evidence>
<accession>E6VSQ7</accession>
<evidence type="ECO:0000313" key="11">
    <source>
        <dbReference type="EMBL" id="ADU63151.1"/>
    </source>
</evidence>
<dbReference type="GO" id="GO:0003924">
    <property type="term" value="F:GTPase activity"/>
    <property type="evidence" value="ECO:0007669"/>
    <property type="project" value="UniProtKB-UniRule"/>
</dbReference>
<dbReference type="eggNOG" id="COG0532">
    <property type="taxonomic scope" value="Bacteria"/>
</dbReference>
<feature type="domain" description="Tr-type G" evidence="10">
    <location>
        <begin position="484"/>
        <end position="653"/>
    </location>
</feature>
<dbReference type="InterPro" id="IPR000795">
    <property type="entry name" value="T_Tr_GTP-bd_dom"/>
</dbReference>
<gene>
    <name evidence="7" type="primary">infB</name>
    <name evidence="11" type="ordered locus">Daes_2145</name>
</gene>
<feature type="compositionally biased region" description="Basic and acidic residues" evidence="9">
    <location>
        <begin position="128"/>
        <end position="145"/>
    </location>
</feature>
<dbReference type="HAMAP" id="MF_00100_B">
    <property type="entry name" value="IF_2_B"/>
    <property type="match status" value="1"/>
</dbReference>
<comment type="function">
    <text evidence="7 8">One of the essential components for the initiation of protein synthesis. Protects formylmethionyl-tRNA from spontaneous hydrolysis and promotes its binding to the 30S ribosomal subunits. Also involved in the hydrolysis of GTP during the formation of the 70S ribosomal complex.</text>
</comment>
<dbReference type="GO" id="GO:0003743">
    <property type="term" value="F:translation initiation factor activity"/>
    <property type="evidence" value="ECO:0007669"/>
    <property type="project" value="UniProtKB-UniRule"/>
</dbReference>
<evidence type="ECO:0000256" key="2">
    <source>
        <dbReference type="ARBA" id="ARBA00020675"/>
    </source>
</evidence>
<keyword evidence="3 7" id="KW-0396">Initiation factor</keyword>
<dbReference type="CDD" id="cd03702">
    <property type="entry name" value="IF2_mtIF2_II"/>
    <property type="match status" value="1"/>
</dbReference>
<feature type="compositionally biased region" description="Low complexity" evidence="9">
    <location>
        <begin position="152"/>
        <end position="168"/>
    </location>
</feature>
<dbReference type="PROSITE" id="PS51722">
    <property type="entry name" value="G_TR_2"/>
    <property type="match status" value="1"/>
</dbReference>
<evidence type="ECO:0000256" key="8">
    <source>
        <dbReference type="RuleBase" id="RU000644"/>
    </source>
</evidence>
<dbReference type="CDD" id="cd03692">
    <property type="entry name" value="mtIF2_IVc"/>
    <property type="match status" value="1"/>
</dbReference>
<evidence type="ECO:0000256" key="3">
    <source>
        <dbReference type="ARBA" id="ARBA00022540"/>
    </source>
</evidence>
<dbReference type="InterPro" id="IPR036925">
    <property type="entry name" value="TIF_IF2_dom3_sf"/>
</dbReference>
<sequence length="984" mass="105350">MTAQVRVEDLAAELGLSTKETIQHLREIGVQAKSQMTAVDAEDVDRLKAALKKSGTAREEMRRVTDSGVIVRRRRTKASDADAEPPSVEMADDTINAAGILAAEATGEASATPVESKVTPPADAAAKSAEEPVEKPARKPKKAEPQVRIIRPATEATPAPKAEPEITTVPDVKTVAEEAAPEPAPKEAATVATASEKAVSESAKSETPSPAQTTEPKPSEDAEADDEAQADSDEPKKKKKKKKKEPEAPRVKIISMPDPVEVRAREAAKVAAENAPRPARPFSPGGPGGPGGPGAPRPAGPRPTSPRPTSPRPASPRPGGFAAPPARDDSPLPDPSMADGRSKKKKGKKDRRVVEFAASGKTDRGGQFNDGFPQGRKGRKGRKGQKPLLPDQKQAQPMKAAKRKIRFDEAIRLADMAHQMGVKAQDLIKTLFGMGVMATINQALDLDTASLLATEFDYEVENISFDEQEFLVPTEADKAEDLVPRPPVVTIMGHVDHGKTSLLDAIRLSNVTDGEAGGITQHIGAYHVNTNRGEIVFLDTPGHEAFTTMRMRGAQVTDIVILVVAADDGVMDQTREAISHSRAAGVPIVVAVNKIDKEGANPDNVKRELADLGLLAEEWGGETIFAHVSAKMKTGLDELLEMILLQAEVLELKANPNKHARGHIVEAKLDKGRGPVGTMLIAEGTINQGDSFVSGIHFGKVRAMFDDQGKKIKTAGPAIPVEIQGFDGVPEAGDEFFVVDDEKVARRIAQSRAMKQREKVLSSKTKVTLESFLASRPDSEAQTLNLVLKADVQGSLEAVTEALNKLSTDEVKINVVHGGAGAITESDILLASASEAIAIGFNVRPNLKVKEIAEREGVEVRFYDIIYKLVNEVKDAMSGMLAPDIEEVYLGQAEVRDTFSVPKVGTVAGSFVADGKITRNCKVRLLRGGVVIYTGSVSSLRRIKDDVKEVAKGFECGMGLDKFNDIKVGDVIEAFETKEVARTI</sequence>
<dbReference type="EMBL" id="CP002431">
    <property type="protein sequence ID" value="ADU63151.1"/>
    <property type="molecule type" value="Genomic_DNA"/>
</dbReference>
<dbReference type="FunFam" id="2.40.30.10:FF:000007">
    <property type="entry name" value="Translation initiation factor IF-2"/>
    <property type="match status" value="1"/>
</dbReference>
<organism evidence="11 12">
    <name type="scientific">Pseudodesulfovibrio aespoeensis (strain ATCC 700646 / DSM 10631 / Aspo-2)</name>
    <name type="common">Desulfovibrio aespoeensis</name>
    <dbReference type="NCBI Taxonomy" id="643562"/>
    <lineage>
        <taxon>Bacteria</taxon>
        <taxon>Pseudomonadati</taxon>
        <taxon>Thermodesulfobacteriota</taxon>
        <taxon>Desulfovibrionia</taxon>
        <taxon>Desulfovibrionales</taxon>
        <taxon>Desulfovibrionaceae</taxon>
    </lineage>
</organism>
<dbReference type="InterPro" id="IPR015760">
    <property type="entry name" value="TIF_IF2"/>
</dbReference>
<dbReference type="Pfam" id="PF11987">
    <property type="entry name" value="IF-2"/>
    <property type="match status" value="1"/>
</dbReference>
<keyword evidence="12" id="KW-1185">Reference proteome</keyword>
<dbReference type="SUPFAM" id="SSF52156">
    <property type="entry name" value="Initiation factor IF2/eIF5b, domain 3"/>
    <property type="match status" value="1"/>
</dbReference>
<keyword evidence="5 7" id="KW-0648">Protein biosynthesis</keyword>
<evidence type="ECO:0000259" key="10">
    <source>
        <dbReference type="PROSITE" id="PS51722"/>
    </source>
</evidence>
<protein>
    <recommendedName>
        <fullName evidence="2 7">Translation initiation factor IF-2</fullName>
    </recommendedName>
</protein>
<dbReference type="InterPro" id="IPR027417">
    <property type="entry name" value="P-loop_NTPase"/>
</dbReference>
<dbReference type="FunFam" id="2.40.30.10:FF:000008">
    <property type="entry name" value="Translation initiation factor IF-2"/>
    <property type="match status" value="1"/>
</dbReference>
<feature type="compositionally biased region" description="Acidic residues" evidence="9">
    <location>
        <begin position="221"/>
        <end position="232"/>
    </location>
</feature>
<dbReference type="FunFam" id="3.40.50.300:FF:000019">
    <property type="entry name" value="Translation initiation factor IF-2"/>
    <property type="match status" value="1"/>
</dbReference>
<reference evidence="12" key="1">
    <citation type="submission" date="2010-12" db="EMBL/GenBank/DDBJ databases">
        <title>Complete sequence of Desulfovibrio aespoeensis Aspo-2.</title>
        <authorList>
            <consortium name="US DOE Joint Genome Institute"/>
            <person name="Lucas S."/>
            <person name="Copeland A."/>
            <person name="Lapidus A."/>
            <person name="Cheng J.-F."/>
            <person name="Goodwin L."/>
            <person name="Pitluck S."/>
            <person name="Chertkov O."/>
            <person name="Misra M."/>
            <person name="Detter J.C."/>
            <person name="Han C."/>
            <person name="Tapia R."/>
            <person name="Land M."/>
            <person name="Hauser L."/>
            <person name="Kyrpides N."/>
            <person name="Ivanova N."/>
            <person name="Ovchinnikova G."/>
            <person name="Pedersen K."/>
            <person name="Jagevall S."/>
            <person name="Hazen T."/>
            <person name="Woyke T."/>
        </authorList>
    </citation>
    <scope>NUCLEOTIDE SEQUENCE [LARGE SCALE GENOMIC DNA]</scope>
    <source>
        <strain evidence="12">ATCC 700646 / DSM 10631 / Aspo-2</strain>
    </source>
</reference>
<dbReference type="FunFam" id="3.40.50.10050:FF:000001">
    <property type="entry name" value="Translation initiation factor IF-2"/>
    <property type="match status" value="1"/>
</dbReference>
<comment type="subcellular location">
    <subcellularLocation>
        <location evidence="7">Cytoplasm</location>
    </subcellularLocation>
</comment>
<dbReference type="Gene3D" id="2.40.30.10">
    <property type="entry name" value="Translation factors"/>
    <property type="match status" value="2"/>
</dbReference>
<feature type="compositionally biased region" description="Basic residues" evidence="9">
    <location>
        <begin position="376"/>
        <end position="385"/>
    </location>
</feature>
<feature type="compositionally biased region" description="Low complexity" evidence="9">
    <location>
        <begin position="186"/>
        <end position="207"/>
    </location>
</feature>
<dbReference type="InterPro" id="IPR023115">
    <property type="entry name" value="TIF_IF2_dom3"/>
</dbReference>
<dbReference type="InterPro" id="IPR000178">
    <property type="entry name" value="TF_IF2_bacterial-like"/>
</dbReference>
<feature type="region of interest" description="Disordered" evidence="9">
    <location>
        <begin position="106"/>
        <end position="400"/>
    </location>
</feature>
<dbReference type="HOGENOM" id="CLU_006301_5_1_7"/>
<dbReference type="Pfam" id="PF22042">
    <property type="entry name" value="EF-G_D2"/>
    <property type="match status" value="1"/>
</dbReference>
<proteinExistence type="inferred from homology"/>
<feature type="binding site" evidence="7">
    <location>
        <begin position="593"/>
        <end position="596"/>
    </location>
    <ligand>
        <name>GTP</name>
        <dbReference type="ChEBI" id="CHEBI:37565"/>
    </ligand>
</feature>
<comment type="similarity">
    <text evidence="1 7 8">Belongs to the TRAFAC class translation factor GTPase superfamily. Classic translation factor GTPase family. IF-2 subfamily.</text>
</comment>
<dbReference type="SUPFAM" id="SSF52540">
    <property type="entry name" value="P-loop containing nucleoside triphosphate hydrolases"/>
    <property type="match status" value="1"/>
</dbReference>
<dbReference type="Gene3D" id="1.10.10.2480">
    <property type="match status" value="1"/>
</dbReference>
<dbReference type="InterPro" id="IPR053905">
    <property type="entry name" value="EF-G-like_DII"/>
</dbReference>
<evidence type="ECO:0000256" key="7">
    <source>
        <dbReference type="HAMAP-Rule" id="MF_00100"/>
    </source>
</evidence>
<dbReference type="AlphaFoldDB" id="E6VSQ7"/>
<feature type="compositionally biased region" description="Low complexity" evidence="9">
    <location>
        <begin position="269"/>
        <end position="283"/>
    </location>
</feature>
<dbReference type="NCBIfam" id="TIGR00487">
    <property type="entry name" value="IF-2"/>
    <property type="match status" value="1"/>
</dbReference>
<evidence type="ECO:0000256" key="9">
    <source>
        <dbReference type="SAM" id="MobiDB-lite"/>
    </source>
</evidence>
<evidence type="ECO:0000313" key="12">
    <source>
        <dbReference type="Proteomes" id="UP000002191"/>
    </source>
</evidence>
<dbReference type="GO" id="GO:0005829">
    <property type="term" value="C:cytosol"/>
    <property type="evidence" value="ECO:0007669"/>
    <property type="project" value="TreeGrafter"/>
</dbReference>
<keyword evidence="6 7" id="KW-0342">GTP-binding</keyword>
<keyword evidence="7" id="KW-0963">Cytoplasm</keyword>
<dbReference type="Gene3D" id="3.40.50.300">
    <property type="entry name" value="P-loop containing nucleotide triphosphate hydrolases"/>
    <property type="match status" value="1"/>
</dbReference>
<dbReference type="InterPro" id="IPR005225">
    <property type="entry name" value="Small_GTP-bd"/>
</dbReference>
<dbReference type="InterPro" id="IPR009000">
    <property type="entry name" value="Transl_B-barrel_sf"/>
</dbReference>